<dbReference type="PROSITE" id="PS50865">
    <property type="entry name" value="ZF_MYND_2"/>
    <property type="match status" value="1"/>
</dbReference>
<dbReference type="Pfam" id="PF01753">
    <property type="entry name" value="zf-MYND"/>
    <property type="match status" value="1"/>
</dbReference>
<dbReference type="EMBL" id="KV453842">
    <property type="protein sequence ID" value="ODV90051.1"/>
    <property type="molecule type" value="Genomic_DNA"/>
</dbReference>
<feature type="compositionally biased region" description="Pro residues" evidence="8">
    <location>
        <begin position="459"/>
        <end position="471"/>
    </location>
</feature>
<evidence type="ECO:0000256" key="7">
    <source>
        <dbReference type="PROSITE-ProRule" id="PRU00134"/>
    </source>
</evidence>
<evidence type="ECO:0000259" key="9">
    <source>
        <dbReference type="PROSITE" id="PS50865"/>
    </source>
</evidence>
<evidence type="ECO:0000256" key="8">
    <source>
        <dbReference type="SAM" id="MobiDB-lite"/>
    </source>
</evidence>
<feature type="region of interest" description="Disordered" evidence="8">
    <location>
        <begin position="449"/>
        <end position="474"/>
    </location>
</feature>
<feature type="region of interest" description="Disordered" evidence="8">
    <location>
        <begin position="282"/>
        <end position="351"/>
    </location>
</feature>
<protein>
    <recommendedName>
        <fullName evidence="9">MYND-type domain-containing protein</fullName>
    </recommendedName>
</protein>
<name>A0A1E4TE68_9ASCO</name>
<keyword evidence="4" id="KW-0479">Metal-binding</keyword>
<keyword evidence="11" id="KW-1185">Reference proteome</keyword>
<evidence type="ECO:0000256" key="5">
    <source>
        <dbReference type="ARBA" id="ARBA00022771"/>
    </source>
</evidence>
<dbReference type="PANTHER" id="PTHR47442:SF1">
    <property type="entry name" value="MYND-TYPE ZINC FINGER PROTEIN MUB1"/>
    <property type="match status" value="1"/>
</dbReference>
<feature type="compositionally biased region" description="Polar residues" evidence="8">
    <location>
        <begin position="852"/>
        <end position="864"/>
    </location>
</feature>
<dbReference type="InterPro" id="IPR051664">
    <property type="entry name" value="MYND-type_zinc_finger"/>
</dbReference>
<dbReference type="OrthoDB" id="5594178at2759"/>
<dbReference type="AlphaFoldDB" id="A0A1E4TE68"/>
<evidence type="ECO:0000256" key="4">
    <source>
        <dbReference type="ARBA" id="ARBA00022723"/>
    </source>
</evidence>
<keyword evidence="3" id="KW-0963">Cytoplasm</keyword>
<dbReference type="SUPFAM" id="SSF144232">
    <property type="entry name" value="HIT/MYND zinc finger-like"/>
    <property type="match status" value="1"/>
</dbReference>
<keyword evidence="5 7" id="KW-0863">Zinc-finger</keyword>
<accession>A0A1E4TE68</accession>
<dbReference type="GO" id="GO:0006511">
    <property type="term" value="P:ubiquitin-dependent protein catabolic process"/>
    <property type="evidence" value="ECO:0007669"/>
    <property type="project" value="TreeGrafter"/>
</dbReference>
<dbReference type="GO" id="GO:1990304">
    <property type="term" value="C:MUB1-RAD6-UBR2 ubiquitin ligase complex"/>
    <property type="evidence" value="ECO:0007669"/>
    <property type="project" value="TreeGrafter"/>
</dbReference>
<dbReference type="GO" id="GO:0007163">
    <property type="term" value="P:establishment or maintenance of cell polarity"/>
    <property type="evidence" value="ECO:0007669"/>
    <property type="project" value="TreeGrafter"/>
</dbReference>
<evidence type="ECO:0000256" key="2">
    <source>
        <dbReference type="ARBA" id="ARBA00010655"/>
    </source>
</evidence>
<evidence type="ECO:0000256" key="3">
    <source>
        <dbReference type="ARBA" id="ARBA00022490"/>
    </source>
</evidence>
<reference evidence="11" key="1">
    <citation type="submission" date="2016-02" db="EMBL/GenBank/DDBJ databases">
        <title>Comparative genomics of biotechnologically important yeasts.</title>
        <authorList>
            <consortium name="DOE Joint Genome Institute"/>
            <person name="Riley R."/>
            <person name="Haridas S."/>
            <person name="Wolfe K.H."/>
            <person name="Lopes M.R."/>
            <person name="Hittinger C.T."/>
            <person name="Goker M."/>
            <person name="Salamov A."/>
            <person name="Wisecaver J."/>
            <person name="Long T.M."/>
            <person name="Aerts A.L."/>
            <person name="Barry K."/>
            <person name="Choi C."/>
            <person name="Clum A."/>
            <person name="Coughlan A.Y."/>
            <person name="Deshpande S."/>
            <person name="Douglass A.P."/>
            <person name="Hanson S.J."/>
            <person name="Klenk H.-P."/>
            <person name="Labutti K."/>
            <person name="Lapidus A."/>
            <person name="Lindquist E."/>
            <person name="Lipzen A."/>
            <person name="Meier-Kolthoff J.P."/>
            <person name="Ohm R.A."/>
            <person name="Otillar R.P."/>
            <person name="Pangilinan J."/>
            <person name="Peng Y."/>
            <person name="Rokas A."/>
            <person name="Rosa C.A."/>
            <person name="Scheuner C."/>
            <person name="Sibirny A.A."/>
            <person name="Slot J.C."/>
            <person name="Stielow J.B."/>
            <person name="Sun H."/>
            <person name="Kurtzman C.P."/>
            <person name="Blackwell M."/>
            <person name="Jeffries T.W."/>
            <person name="Grigoriev I.V."/>
        </authorList>
    </citation>
    <scope>NUCLEOTIDE SEQUENCE [LARGE SCALE GENOMIC DNA]</scope>
    <source>
        <strain evidence="11">NRRL Y-17796</strain>
    </source>
</reference>
<comment type="subcellular location">
    <subcellularLocation>
        <location evidence="1">Cytoplasm</location>
    </subcellularLocation>
</comment>
<dbReference type="GO" id="GO:0005737">
    <property type="term" value="C:cytoplasm"/>
    <property type="evidence" value="ECO:0007669"/>
    <property type="project" value="UniProtKB-SubCell"/>
</dbReference>
<evidence type="ECO:0000313" key="10">
    <source>
        <dbReference type="EMBL" id="ODV90051.1"/>
    </source>
</evidence>
<dbReference type="GO" id="GO:0008270">
    <property type="term" value="F:zinc ion binding"/>
    <property type="evidence" value="ECO:0007669"/>
    <property type="project" value="UniProtKB-KW"/>
</dbReference>
<dbReference type="Proteomes" id="UP000095023">
    <property type="component" value="Unassembled WGS sequence"/>
</dbReference>
<dbReference type="Gene3D" id="6.10.140.2220">
    <property type="match status" value="1"/>
</dbReference>
<evidence type="ECO:0000256" key="1">
    <source>
        <dbReference type="ARBA" id="ARBA00004496"/>
    </source>
</evidence>
<organism evidence="10 11">
    <name type="scientific">Tortispora caseinolytica NRRL Y-17796</name>
    <dbReference type="NCBI Taxonomy" id="767744"/>
    <lineage>
        <taxon>Eukaryota</taxon>
        <taxon>Fungi</taxon>
        <taxon>Dikarya</taxon>
        <taxon>Ascomycota</taxon>
        <taxon>Saccharomycotina</taxon>
        <taxon>Trigonopsidomycetes</taxon>
        <taxon>Trigonopsidales</taxon>
        <taxon>Trigonopsidaceae</taxon>
        <taxon>Tortispora</taxon>
    </lineage>
</organism>
<gene>
    <name evidence="10" type="ORF">CANCADRAFT_1783</name>
</gene>
<proteinExistence type="inferred from homology"/>
<dbReference type="InterPro" id="IPR002893">
    <property type="entry name" value="Znf_MYND"/>
</dbReference>
<feature type="region of interest" description="Disordered" evidence="8">
    <location>
        <begin position="842"/>
        <end position="891"/>
    </location>
</feature>
<keyword evidence="6" id="KW-0862">Zinc</keyword>
<evidence type="ECO:0000256" key="6">
    <source>
        <dbReference type="ARBA" id="ARBA00022833"/>
    </source>
</evidence>
<sequence length="891" mass="99702">MREVNFSSIAANKAAINITSQLYDRRALDCTSDAPLVNSLNHLSFLAQSSARVRESLAADGGVERLVNILKECGLPRTRNTLVTWKWSLAFQSLVALAVRGPEIVRRRVVEAGIVPILATLLDNYLEVSDRLKRPSKKFALENLDSPSPASLVPSLQHPSEAAYASFLNLGNTRLPQNSAVRDPRLLFTRLLSTFNAIYASSPEHRPIYRAIEHVIPDPKDIPSDITVDELFAIIDNLSSELSRRLRAYGVSSQSQLLVLSIFNHHMADIFRYCPVASGRNASQTEVNSGNTATSRSSEIEPMQDSTERLSGSETSLTAPMPRRRAMGSDALSPFLTRNEDPSDDYSTNLSRSTAMDETNTLISASSTSINTDTDDVDVDMPLRSQSTLTVAENNDSDENDAAETRSVPIRPLNASTSRLMTGARYNPAASDSILNMRRLRLDNRHFAQLGDDDSNAPTPMPFPDTPPPAQVPQDRRPTIVDHNDPSLIGNSEDTMELDAEENQGDNMNANTIEMTNLLDPQIPGTHVWTQQLNNRPHDTANGEQTDVLRNVEEQLSLFPDANGRDENETESAYPNSMLNFLLLGQTNMNMNMPRDEDIVWALQLLAYVSKYTYLKPHFQKSHLVPSLSVREANVPPLCVPKQFQNNSYKGPGLSLVQQHEYEFQALPISTSSDRDSNVESISDVFSLNYNDYNSNVKLSPDYVINSSSNCNSLGISLSMNYDMAVEDLEDTWSDSDDEDLIADEYKTALINIFPLVERFTVKHHVSEIQYWAGVIMRNACRRDESRGGVRQCACFDCGKWEEKPRQFAKCRRCRRTKYCSKECQSRAWFYHRHWCMEPNTTHHSLQSHRSNRADTTTRSNNGNDEAADATENQNIDGLHASAPDVEMHSV</sequence>
<feature type="domain" description="MYND-type" evidence="9">
    <location>
        <begin position="795"/>
        <end position="836"/>
    </location>
</feature>
<comment type="similarity">
    <text evidence="2">Belongs to the MUB1/samB family.</text>
</comment>
<dbReference type="PANTHER" id="PTHR47442">
    <property type="entry name" value="MYND-TYPE ZINC FINGER PROTEIN MUB1"/>
    <property type="match status" value="1"/>
</dbReference>
<feature type="compositionally biased region" description="Polar residues" evidence="8">
    <location>
        <begin position="282"/>
        <end position="297"/>
    </location>
</feature>
<feature type="compositionally biased region" description="Polar residues" evidence="8">
    <location>
        <begin position="309"/>
        <end position="318"/>
    </location>
</feature>
<evidence type="ECO:0000313" key="11">
    <source>
        <dbReference type="Proteomes" id="UP000095023"/>
    </source>
</evidence>